<sequence length="345" mass="38493">MLAYSKFDFVAGEQVLIADDFSQDAIGEFAMHWNTNNKGEVVAMKDNTKWLKLAQAGTYTSPNSKMLPENFTMEFDMILDLQTKGYLYPEMTFTLFNSGAESPTGNTVFKKLHENKAVVMNFFLGEGNNTRSTLATYAKHYETFKTAVQTVKVLEDNYKKPVHFAISVQKTRFRMWINEQKVYDMPKIIDDQFNQLAIAVSSSNYKDDELGFYISNFKLATGYPDVRSKLLTEGKFSTTGITFDVNSDVIRPSSLGVIKEIGTALQSDPSVKIRITGHTDSDGSAATNDALSKKRAEAVKKALTDIHGIAQDRMETEGKGASVPVAENTSPEGKAKNRRVEFNKL</sequence>
<evidence type="ECO:0000313" key="8">
    <source>
        <dbReference type="Proteomes" id="UP001485459"/>
    </source>
</evidence>
<proteinExistence type="predicted"/>
<keyword evidence="3" id="KW-0998">Cell outer membrane</keyword>
<dbReference type="Proteomes" id="UP001485459">
    <property type="component" value="Chromosome"/>
</dbReference>
<name>A0ABZ2YLZ7_9BACT</name>
<evidence type="ECO:0000313" key="7">
    <source>
        <dbReference type="EMBL" id="WZN40746.1"/>
    </source>
</evidence>
<dbReference type="PRINTS" id="PR01021">
    <property type="entry name" value="OMPADOMAIN"/>
</dbReference>
<dbReference type="RefSeq" id="WP_341835611.1">
    <property type="nucleotide sequence ID" value="NZ_CP149822.1"/>
</dbReference>
<evidence type="ECO:0000259" key="6">
    <source>
        <dbReference type="PROSITE" id="PS51123"/>
    </source>
</evidence>
<dbReference type="PANTHER" id="PTHR30329">
    <property type="entry name" value="STATOR ELEMENT OF FLAGELLAR MOTOR COMPLEX"/>
    <property type="match status" value="1"/>
</dbReference>
<gene>
    <name evidence="7" type="ORF">WJU16_22545</name>
</gene>
<dbReference type="SUPFAM" id="SSF103088">
    <property type="entry name" value="OmpA-like"/>
    <property type="match status" value="1"/>
</dbReference>
<evidence type="ECO:0000256" key="2">
    <source>
        <dbReference type="ARBA" id="ARBA00023136"/>
    </source>
</evidence>
<comment type="subcellular location">
    <subcellularLocation>
        <location evidence="1">Cell outer membrane</location>
    </subcellularLocation>
</comment>
<evidence type="ECO:0000256" key="3">
    <source>
        <dbReference type="ARBA" id="ARBA00023237"/>
    </source>
</evidence>
<reference evidence="8" key="1">
    <citation type="submission" date="2024-03" db="EMBL/GenBank/DDBJ databases">
        <title>Chitinophaga horti sp. nov., isolated from garden soil.</title>
        <authorList>
            <person name="Lee D.S."/>
            <person name="Han D.M."/>
            <person name="Baek J.H."/>
            <person name="Choi D.G."/>
            <person name="Jeon J.H."/>
            <person name="Jeon C.O."/>
        </authorList>
    </citation>
    <scope>NUCLEOTIDE SEQUENCE [LARGE SCALE GENOMIC DNA]</scope>
    <source>
        <strain evidence="8">GPA1</strain>
    </source>
</reference>
<feature type="domain" description="OmpA-like" evidence="6">
    <location>
        <begin position="230"/>
        <end position="345"/>
    </location>
</feature>
<dbReference type="Gene3D" id="3.30.1330.60">
    <property type="entry name" value="OmpA-like domain"/>
    <property type="match status" value="1"/>
</dbReference>
<feature type="region of interest" description="Disordered" evidence="5">
    <location>
        <begin position="310"/>
        <end position="345"/>
    </location>
</feature>
<accession>A0ABZ2YLZ7</accession>
<organism evidence="7 8">
    <name type="scientific">Chitinophaga pollutisoli</name>
    <dbReference type="NCBI Taxonomy" id="3133966"/>
    <lineage>
        <taxon>Bacteria</taxon>
        <taxon>Pseudomonadati</taxon>
        <taxon>Bacteroidota</taxon>
        <taxon>Chitinophagia</taxon>
        <taxon>Chitinophagales</taxon>
        <taxon>Chitinophagaceae</taxon>
        <taxon>Chitinophaga</taxon>
    </lineage>
</organism>
<keyword evidence="2 4" id="KW-0472">Membrane</keyword>
<dbReference type="Pfam" id="PF00691">
    <property type="entry name" value="OmpA"/>
    <property type="match status" value="1"/>
</dbReference>
<keyword evidence="8" id="KW-1185">Reference proteome</keyword>
<dbReference type="InterPro" id="IPR050330">
    <property type="entry name" value="Bact_OuterMem_StrucFunc"/>
</dbReference>
<evidence type="ECO:0000256" key="4">
    <source>
        <dbReference type="PROSITE-ProRule" id="PRU00473"/>
    </source>
</evidence>
<evidence type="ECO:0000256" key="1">
    <source>
        <dbReference type="ARBA" id="ARBA00004442"/>
    </source>
</evidence>
<protein>
    <submittedName>
        <fullName evidence="7">OmpA family protein</fullName>
    </submittedName>
</protein>
<dbReference type="InterPro" id="IPR036737">
    <property type="entry name" value="OmpA-like_sf"/>
</dbReference>
<dbReference type="PANTHER" id="PTHR30329:SF21">
    <property type="entry name" value="LIPOPROTEIN YIAD-RELATED"/>
    <property type="match status" value="1"/>
</dbReference>
<dbReference type="PROSITE" id="PS51123">
    <property type="entry name" value="OMPA_2"/>
    <property type="match status" value="1"/>
</dbReference>
<dbReference type="CDD" id="cd07185">
    <property type="entry name" value="OmpA_C-like"/>
    <property type="match status" value="1"/>
</dbReference>
<dbReference type="EMBL" id="CP149822">
    <property type="protein sequence ID" value="WZN40746.1"/>
    <property type="molecule type" value="Genomic_DNA"/>
</dbReference>
<dbReference type="InterPro" id="IPR006665">
    <property type="entry name" value="OmpA-like"/>
</dbReference>
<evidence type="ECO:0000256" key="5">
    <source>
        <dbReference type="SAM" id="MobiDB-lite"/>
    </source>
</evidence>
<feature type="compositionally biased region" description="Basic and acidic residues" evidence="5">
    <location>
        <begin position="333"/>
        <end position="345"/>
    </location>
</feature>
<dbReference type="InterPro" id="IPR006664">
    <property type="entry name" value="OMP_bac"/>
</dbReference>